<dbReference type="Proteomes" id="UP000298860">
    <property type="component" value="Unassembled WGS sequence"/>
</dbReference>
<dbReference type="SUPFAM" id="SSF48452">
    <property type="entry name" value="TPR-like"/>
    <property type="match status" value="1"/>
</dbReference>
<proteinExistence type="predicted"/>
<dbReference type="AlphaFoldDB" id="A0A4D4J2H3"/>
<feature type="domain" description="Bacterial transcriptional activator" evidence="1">
    <location>
        <begin position="110"/>
        <end position="253"/>
    </location>
</feature>
<dbReference type="Pfam" id="PF03704">
    <property type="entry name" value="BTAD"/>
    <property type="match status" value="1"/>
</dbReference>
<dbReference type="Gene3D" id="1.25.40.10">
    <property type="entry name" value="Tetratricopeptide repeat domain"/>
    <property type="match status" value="1"/>
</dbReference>
<comment type="caution">
    <text evidence="2">The sequence shown here is derived from an EMBL/GenBank/DDBJ whole genome shotgun (WGS) entry which is preliminary data.</text>
</comment>
<dbReference type="EMBL" id="BJFL01000001">
    <property type="protein sequence ID" value="GDY28716.1"/>
    <property type="molecule type" value="Genomic_DNA"/>
</dbReference>
<accession>A0A4D4J2H3</accession>
<name>A0A4D4J2H3_9PSEU</name>
<evidence type="ECO:0000313" key="2">
    <source>
        <dbReference type="EMBL" id="GDY28716.1"/>
    </source>
</evidence>
<dbReference type="InterPro" id="IPR051677">
    <property type="entry name" value="AfsR-DnrI-RedD_regulator"/>
</dbReference>
<dbReference type="SMART" id="SM01043">
    <property type="entry name" value="BTAD"/>
    <property type="match status" value="1"/>
</dbReference>
<sequence>MEATSSRRKAEPDRSKVNSDGTHLVLLGRWDLRQNGRSIEVPPGCQRLLALLALRGRQLRRLVASTLWPETSDSHALGSLRSLLWRWGDDASLLLDDTRGQLALREGVTVDVHHMVSIMEDLLKADGSENGHLHWSHDISELAHTGDLLPGWYDDWVLFERERLRQMRLHSLEKLAGHMASQGQHAEAVEAALAAVAADPLRESAHRTVVEVHLAEGNVSEALRAFERCRQLMSEELGIEPSAQMQGLIAPFEHLLR</sequence>
<protein>
    <recommendedName>
        <fullName evidence="1">Bacterial transcriptional activator domain-containing protein</fullName>
    </recommendedName>
</protein>
<evidence type="ECO:0000259" key="1">
    <source>
        <dbReference type="SMART" id="SM01043"/>
    </source>
</evidence>
<dbReference type="PANTHER" id="PTHR35807">
    <property type="entry name" value="TRANSCRIPTIONAL REGULATOR REDD-RELATED"/>
    <property type="match status" value="1"/>
</dbReference>
<dbReference type="OrthoDB" id="5509004at2"/>
<organism evidence="2 3">
    <name type="scientific">Gandjariella thermophila</name>
    <dbReference type="NCBI Taxonomy" id="1931992"/>
    <lineage>
        <taxon>Bacteria</taxon>
        <taxon>Bacillati</taxon>
        <taxon>Actinomycetota</taxon>
        <taxon>Actinomycetes</taxon>
        <taxon>Pseudonocardiales</taxon>
        <taxon>Pseudonocardiaceae</taxon>
        <taxon>Gandjariella</taxon>
    </lineage>
</organism>
<keyword evidence="3" id="KW-1185">Reference proteome</keyword>
<dbReference type="InterPro" id="IPR011990">
    <property type="entry name" value="TPR-like_helical_dom_sf"/>
</dbReference>
<gene>
    <name evidence="2" type="ORF">GTS_03490</name>
</gene>
<reference evidence="3" key="1">
    <citation type="submission" date="2019-04" db="EMBL/GenBank/DDBJ databases">
        <title>Draft genome sequence of Pseudonocardiaceae bacterium SL3-2-4.</title>
        <authorList>
            <person name="Ningsih F."/>
            <person name="Yokota A."/>
            <person name="Sakai Y."/>
            <person name="Nanatani K."/>
            <person name="Yabe S."/>
            <person name="Oetari A."/>
            <person name="Sjamsuridzal W."/>
        </authorList>
    </citation>
    <scope>NUCLEOTIDE SEQUENCE [LARGE SCALE GENOMIC DNA]</scope>
    <source>
        <strain evidence="3">SL3-2-4</strain>
    </source>
</reference>
<dbReference type="InterPro" id="IPR005158">
    <property type="entry name" value="BTAD"/>
</dbReference>
<evidence type="ECO:0000313" key="3">
    <source>
        <dbReference type="Proteomes" id="UP000298860"/>
    </source>
</evidence>